<evidence type="ECO:0000256" key="3">
    <source>
        <dbReference type="ARBA" id="ARBA00022475"/>
    </source>
</evidence>
<feature type="transmembrane region" description="Helical" evidence="7">
    <location>
        <begin position="121"/>
        <end position="141"/>
    </location>
</feature>
<comment type="caution">
    <text evidence="9">The sequence shown here is derived from an EMBL/GenBank/DDBJ whole genome shotgun (WGS) entry which is preliminary data.</text>
</comment>
<dbReference type="CDD" id="cd06261">
    <property type="entry name" value="TM_PBP2"/>
    <property type="match status" value="1"/>
</dbReference>
<dbReference type="Proteomes" id="UP001519287">
    <property type="component" value="Unassembled WGS sequence"/>
</dbReference>
<organism evidence="9 10">
    <name type="scientific">Paenibacillus eucommiae</name>
    <dbReference type="NCBI Taxonomy" id="1355755"/>
    <lineage>
        <taxon>Bacteria</taxon>
        <taxon>Bacillati</taxon>
        <taxon>Bacillota</taxon>
        <taxon>Bacilli</taxon>
        <taxon>Bacillales</taxon>
        <taxon>Paenibacillaceae</taxon>
        <taxon>Paenibacillus</taxon>
    </lineage>
</organism>
<dbReference type="PANTHER" id="PTHR43005">
    <property type="entry name" value="BLR7065 PROTEIN"/>
    <property type="match status" value="1"/>
</dbReference>
<reference evidence="9 10" key="1">
    <citation type="submission" date="2021-03" db="EMBL/GenBank/DDBJ databases">
        <title>Genomic Encyclopedia of Type Strains, Phase IV (KMG-IV): sequencing the most valuable type-strain genomes for metagenomic binning, comparative biology and taxonomic classification.</title>
        <authorList>
            <person name="Goeker M."/>
        </authorList>
    </citation>
    <scope>NUCLEOTIDE SEQUENCE [LARGE SCALE GENOMIC DNA]</scope>
    <source>
        <strain evidence="9 10">DSM 26048</strain>
    </source>
</reference>
<feature type="transmembrane region" description="Helical" evidence="7">
    <location>
        <begin position="281"/>
        <end position="303"/>
    </location>
</feature>
<evidence type="ECO:0000313" key="9">
    <source>
        <dbReference type="EMBL" id="MBP1993613.1"/>
    </source>
</evidence>
<evidence type="ECO:0000256" key="7">
    <source>
        <dbReference type="SAM" id="Phobius"/>
    </source>
</evidence>
<feature type="transmembrane region" description="Helical" evidence="7">
    <location>
        <begin position="220"/>
        <end position="241"/>
    </location>
</feature>
<evidence type="ECO:0000259" key="8">
    <source>
        <dbReference type="PROSITE" id="PS50928"/>
    </source>
</evidence>
<dbReference type="RefSeq" id="WP_245375827.1">
    <property type="nucleotide sequence ID" value="NZ_JAGGLB010000020.1"/>
</dbReference>
<feature type="domain" description="ABC transmembrane type-1" evidence="8">
    <location>
        <begin position="83"/>
        <end position="302"/>
    </location>
</feature>
<dbReference type="PANTHER" id="PTHR43005:SF1">
    <property type="entry name" value="SPERMIDINE_PUTRESCINE TRANSPORT SYSTEM PERMEASE PROTEIN"/>
    <property type="match status" value="1"/>
</dbReference>
<keyword evidence="2" id="KW-0813">Transport</keyword>
<keyword evidence="5 7" id="KW-1133">Transmembrane helix</keyword>
<keyword evidence="9" id="KW-0762">Sugar transport</keyword>
<proteinExistence type="predicted"/>
<keyword evidence="6 7" id="KW-0472">Membrane</keyword>
<gene>
    <name evidence="9" type="ORF">J2Z66_005239</name>
</gene>
<evidence type="ECO:0000313" key="10">
    <source>
        <dbReference type="Proteomes" id="UP001519287"/>
    </source>
</evidence>
<feature type="transmembrane region" description="Helical" evidence="7">
    <location>
        <begin position="89"/>
        <end position="109"/>
    </location>
</feature>
<keyword evidence="3" id="KW-1003">Cell membrane</keyword>
<comment type="subcellular location">
    <subcellularLocation>
        <location evidence="1">Cell membrane</location>
        <topology evidence="1">Multi-pass membrane protein</topology>
    </subcellularLocation>
</comment>
<dbReference type="EMBL" id="JAGGLB010000020">
    <property type="protein sequence ID" value="MBP1993613.1"/>
    <property type="molecule type" value="Genomic_DNA"/>
</dbReference>
<sequence>MTPMLRVVRGLRQLAFDCWHSRTAYLFIAPFMISFVIFIIIPVCMAMGLSFTDFDGFSFPSFVGFQNYIDLITQDHIFQKYALPNTFKFALLVGPGGYLLSFFFAWLIYQLPKKWRDVYTLAFYAPSLAGGVALTVVWAAAFSGDRVGYLNNFLLNLDLINQPVIWLQDPRYLLNIMIIVTLWTSFSIGFLAMMGGLATVNPELYEAGRIDGIRNRLQEIYYITIPSMKPQMIFSAIMAIVTTLRSGSISTALSGMPITPQYSGHLIINHVDDYAFIRFEFGYASAVSVVLLVMSYLMMQFFYKILRNKEG</sequence>
<dbReference type="InterPro" id="IPR035906">
    <property type="entry name" value="MetI-like_sf"/>
</dbReference>
<feature type="transmembrane region" description="Helical" evidence="7">
    <location>
        <begin position="24"/>
        <end position="51"/>
    </location>
</feature>
<dbReference type="SUPFAM" id="SSF161098">
    <property type="entry name" value="MetI-like"/>
    <property type="match status" value="1"/>
</dbReference>
<name>A0ABS4J1E4_9BACL</name>
<protein>
    <submittedName>
        <fullName evidence="9">Multiple sugar transport system permease protein</fullName>
    </submittedName>
</protein>
<dbReference type="PROSITE" id="PS50928">
    <property type="entry name" value="ABC_TM1"/>
    <property type="match status" value="1"/>
</dbReference>
<keyword evidence="4 7" id="KW-0812">Transmembrane</keyword>
<evidence type="ECO:0000256" key="2">
    <source>
        <dbReference type="ARBA" id="ARBA00022448"/>
    </source>
</evidence>
<keyword evidence="10" id="KW-1185">Reference proteome</keyword>
<evidence type="ECO:0000256" key="6">
    <source>
        <dbReference type="ARBA" id="ARBA00023136"/>
    </source>
</evidence>
<dbReference type="Gene3D" id="1.10.3720.10">
    <property type="entry name" value="MetI-like"/>
    <property type="match status" value="1"/>
</dbReference>
<feature type="transmembrane region" description="Helical" evidence="7">
    <location>
        <begin position="172"/>
        <end position="200"/>
    </location>
</feature>
<accession>A0ABS4J1E4</accession>
<evidence type="ECO:0000256" key="5">
    <source>
        <dbReference type="ARBA" id="ARBA00022989"/>
    </source>
</evidence>
<evidence type="ECO:0000256" key="1">
    <source>
        <dbReference type="ARBA" id="ARBA00004651"/>
    </source>
</evidence>
<evidence type="ECO:0000256" key="4">
    <source>
        <dbReference type="ARBA" id="ARBA00022692"/>
    </source>
</evidence>
<dbReference type="InterPro" id="IPR000515">
    <property type="entry name" value="MetI-like"/>
</dbReference>